<dbReference type="PANTHER" id="PTHR46480">
    <property type="entry name" value="F20B24.22"/>
    <property type="match status" value="1"/>
</dbReference>
<gene>
    <name evidence="11" type="ORF">SELMODRAFT_28105</name>
</gene>
<dbReference type="GO" id="GO:0005886">
    <property type="term" value="C:plasma membrane"/>
    <property type="evidence" value="ECO:0000318"/>
    <property type="project" value="GO_Central"/>
</dbReference>
<keyword evidence="9" id="KW-0407">Ion channel</keyword>
<evidence type="ECO:0000256" key="1">
    <source>
        <dbReference type="ARBA" id="ARBA00004651"/>
    </source>
</evidence>
<evidence type="ECO:0008006" key="13">
    <source>
        <dbReference type="Google" id="ProtNLM"/>
    </source>
</evidence>
<evidence type="ECO:0000313" key="11">
    <source>
        <dbReference type="EMBL" id="EFJ34896.1"/>
    </source>
</evidence>
<evidence type="ECO:0000256" key="2">
    <source>
        <dbReference type="ARBA" id="ARBA00022448"/>
    </source>
</evidence>
<name>D8R020_SELML</name>
<sequence length="118" mass="13452">FLHWISVGILGVLMLNVIGLMVAFGASFFKHAGYVLDLFVVTSALVLEVFFEADTAGLLIILNLWRIVRVAHGIFEVTDEAWENEIEDMKERIEGAEERFNRECGARDRRIQQLEAQL</sequence>
<feature type="non-terminal residue" evidence="11">
    <location>
        <position position="1"/>
    </location>
</feature>
<feature type="transmembrane region" description="Helical" evidence="10">
    <location>
        <begin position="7"/>
        <end position="26"/>
    </location>
</feature>
<evidence type="ECO:0000256" key="8">
    <source>
        <dbReference type="ARBA" id="ARBA00023136"/>
    </source>
</evidence>
<keyword evidence="3" id="KW-1003">Cell membrane</keyword>
<dbReference type="Gramene" id="EFJ34896">
    <property type="protein sequence ID" value="EFJ34896"/>
    <property type="gene ID" value="SELMODRAFT_28105"/>
</dbReference>
<feature type="non-terminal residue" evidence="11">
    <location>
        <position position="118"/>
    </location>
</feature>
<dbReference type="STRING" id="88036.D8R020"/>
<dbReference type="PANTHER" id="PTHR46480:SF1">
    <property type="entry name" value="VOLTAGE-GATED HYDROGEN CHANNEL 1"/>
    <property type="match status" value="1"/>
</dbReference>
<comment type="subcellular location">
    <subcellularLocation>
        <location evidence="1">Cell membrane</location>
        <topology evidence="1">Multi-pass membrane protein</topology>
    </subcellularLocation>
</comment>
<keyword evidence="7" id="KW-0406">Ion transport</keyword>
<keyword evidence="6 10" id="KW-1133">Transmembrane helix</keyword>
<evidence type="ECO:0000256" key="7">
    <source>
        <dbReference type="ARBA" id="ARBA00023065"/>
    </source>
</evidence>
<dbReference type="eggNOG" id="ENOG502QQMU">
    <property type="taxonomic scope" value="Eukaryota"/>
</dbReference>
<dbReference type="GO" id="GO:1902600">
    <property type="term" value="P:proton transmembrane transport"/>
    <property type="evidence" value="ECO:0000318"/>
    <property type="project" value="GO_Central"/>
</dbReference>
<evidence type="ECO:0000256" key="6">
    <source>
        <dbReference type="ARBA" id="ARBA00022989"/>
    </source>
</evidence>
<evidence type="ECO:0000256" key="5">
    <source>
        <dbReference type="ARBA" id="ARBA00022882"/>
    </source>
</evidence>
<feature type="transmembrane region" description="Helical" evidence="10">
    <location>
        <begin position="38"/>
        <end position="65"/>
    </location>
</feature>
<keyword evidence="5" id="KW-0851">Voltage-gated channel</keyword>
<dbReference type="OMA" id="MVESCTS"/>
<evidence type="ECO:0000313" key="12">
    <source>
        <dbReference type="Proteomes" id="UP000001514"/>
    </source>
</evidence>
<dbReference type="OrthoDB" id="427456at2759"/>
<dbReference type="InterPro" id="IPR031846">
    <property type="entry name" value="Hvcn1"/>
</dbReference>
<evidence type="ECO:0000256" key="9">
    <source>
        <dbReference type="ARBA" id="ARBA00023303"/>
    </source>
</evidence>
<dbReference type="Gene3D" id="1.20.120.350">
    <property type="entry name" value="Voltage-gated potassium channels. Chain C"/>
    <property type="match status" value="1"/>
</dbReference>
<dbReference type="HOGENOM" id="CLU_147677_0_0_1"/>
<reference evidence="11 12" key="1">
    <citation type="journal article" date="2011" name="Science">
        <title>The Selaginella genome identifies genetic changes associated with the evolution of vascular plants.</title>
        <authorList>
            <person name="Banks J.A."/>
            <person name="Nishiyama T."/>
            <person name="Hasebe M."/>
            <person name="Bowman J.L."/>
            <person name="Gribskov M."/>
            <person name="dePamphilis C."/>
            <person name="Albert V.A."/>
            <person name="Aono N."/>
            <person name="Aoyama T."/>
            <person name="Ambrose B.A."/>
            <person name="Ashton N.W."/>
            <person name="Axtell M.J."/>
            <person name="Barker E."/>
            <person name="Barker M.S."/>
            <person name="Bennetzen J.L."/>
            <person name="Bonawitz N.D."/>
            <person name="Chapple C."/>
            <person name="Cheng C."/>
            <person name="Correa L.G."/>
            <person name="Dacre M."/>
            <person name="DeBarry J."/>
            <person name="Dreyer I."/>
            <person name="Elias M."/>
            <person name="Engstrom E.M."/>
            <person name="Estelle M."/>
            <person name="Feng L."/>
            <person name="Finet C."/>
            <person name="Floyd S.K."/>
            <person name="Frommer W.B."/>
            <person name="Fujita T."/>
            <person name="Gramzow L."/>
            <person name="Gutensohn M."/>
            <person name="Harholt J."/>
            <person name="Hattori M."/>
            <person name="Heyl A."/>
            <person name="Hirai T."/>
            <person name="Hiwatashi Y."/>
            <person name="Ishikawa M."/>
            <person name="Iwata M."/>
            <person name="Karol K.G."/>
            <person name="Koehler B."/>
            <person name="Kolukisaoglu U."/>
            <person name="Kubo M."/>
            <person name="Kurata T."/>
            <person name="Lalonde S."/>
            <person name="Li K."/>
            <person name="Li Y."/>
            <person name="Litt A."/>
            <person name="Lyons E."/>
            <person name="Manning G."/>
            <person name="Maruyama T."/>
            <person name="Michael T.P."/>
            <person name="Mikami K."/>
            <person name="Miyazaki S."/>
            <person name="Morinaga S."/>
            <person name="Murata T."/>
            <person name="Mueller-Roeber B."/>
            <person name="Nelson D.R."/>
            <person name="Obara M."/>
            <person name="Oguri Y."/>
            <person name="Olmstead R.G."/>
            <person name="Onodera N."/>
            <person name="Petersen B.L."/>
            <person name="Pils B."/>
            <person name="Prigge M."/>
            <person name="Rensing S.A."/>
            <person name="Riano-Pachon D.M."/>
            <person name="Roberts A.W."/>
            <person name="Sato Y."/>
            <person name="Scheller H.V."/>
            <person name="Schulz B."/>
            <person name="Schulz C."/>
            <person name="Shakirov E.V."/>
            <person name="Shibagaki N."/>
            <person name="Shinohara N."/>
            <person name="Shippen D.E."/>
            <person name="Soerensen I."/>
            <person name="Sotooka R."/>
            <person name="Sugimoto N."/>
            <person name="Sugita M."/>
            <person name="Sumikawa N."/>
            <person name="Tanurdzic M."/>
            <person name="Theissen G."/>
            <person name="Ulvskov P."/>
            <person name="Wakazuki S."/>
            <person name="Weng J.K."/>
            <person name="Willats W.W."/>
            <person name="Wipf D."/>
            <person name="Wolf P.G."/>
            <person name="Yang L."/>
            <person name="Zimmer A.D."/>
            <person name="Zhu Q."/>
            <person name="Mitros T."/>
            <person name="Hellsten U."/>
            <person name="Loque D."/>
            <person name="Otillar R."/>
            <person name="Salamov A."/>
            <person name="Schmutz J."/>
            <person name="Shapiro H."/>
            <person name="Lindquist E."/>
            <person name="Lucas S."/>
            <person name="Rokhsar D."/>
            <person name="Grigoriev I.V."/>
        </authorList>
    </citation>
    <scope>NUCLEOTIDE SEQUENCE [LARGE SCALE GENOMIC DNA]</scope>
</reference>
<protein>
    <recommendedName>
        <fullName evidence="13">Hydrogen voltage-gated channel 1</fullName>
    </recommendedName>
</protein>
<dbReference type="InterPro" id="IPR027359">
    <property type="entry name" value="Volt_channel_dom_sf"/>
</dbReference>
<proteinExistence type="predicted"/>
<dbReference type="GO" id="GO:0030171">
    <property type="term" value="F:voltage-gated proton channel activity"/>
    <property type="evidence" value="ECO:0000318"/>
    <property type="project" value="GO_Central"/>
</dbReference>
<dbReference type="GO" id="GO:0034702">
    <property type="term" value="C:monoatomic ion channel complex"/>
    <property type="evidence" value="ECO:0007669"/>
    <property type="project" value="UniProtKB-KW"/>
</dbReference>
<evidence type="ECO:0000256" key="3">
    <source>
        <dbReference type="ARBA" id="ARBA00022475"/>
    </source>
</evidence>
<dbReference type="InParanoid" id="D8R020"/>
<dbReference type="AlphaFoldDB" id="D8R020"/>
<dbReference type="Proteomes" id="UP000001514">
    <property type="component" value="Unassembled WGS sequence"/>
</dbReference>
<dbReference type="EMBL" id="GL377569">
    <property type="protein sequence ID" value="EFJ34896.1"/>
    <property type="molecule type" value="Genomic_DNA"/>
</dbReference>
<keyword evidence="2" id="KW-0813">Transport</keyword>
<evidence type="ECO:0000256" key="10">
    <source>
        <dbReference type="SAM" id="Phobius"/>
    </source>
</evidence>
<dbReference type="KEGG" id="smo:SELMODRAFT_28105"/>
<accession>D8R020</accession>
<organism evidence="12">
    <name type="scientific">Selaginella moellendorffii</name>
    <name type="common">Spikemoss</name>
    <dbReference type="NCBI Taxonomy" id="88036"/>
    <lineage>
        <taxon>Eukaryota</taxon>
        <taxon>Viridiplantae</taxon>
        <taxon>Streptophyta</taxon>
        <taxon>Embryophyta</taxon>
        <taxon>Tracheophyta</taxon>
        <taxon>Lycopodiopsida</taxon>
        <taxon>Selaginellales</taxon>
        <taxon>Selaginellaceae</taxon>
        <taxon>Selaginella</taxon>
    </lineage>
</organism>
<keyword evidence="12" id="KW-1185">Reference proteome</keyword>
<keyword evidence="8 10" id="KW-0472">Membrane</keyword>
<keyword evidence="4 10" id="KW-0812">Transmembrane</keyword>
<evidence type="ECO:0000256" key="4">
    <source>
        <dbReference type="ARBA" id="ARBA00022692"/>
    </source>
</evidence>